<dbReference type="InterPro" id="IPR036361">
    <property type="entry name" value="SAP_dom_sf"/>
</dbReference>
<reference evidence="4 5" key="1">
    <citation type="submission" date="2024-02" db="EMBL/GenBank/DDBJ databases">
        <title>Chromosome-scale genome assembly of the rough periwinkle Littorina saxatilis.</title>
        <authorList>
            <person name="De Jode A."/>
            <person name="Faria R."/>
            <person name="Formenti G."/>
            <person name="Sims Y."/>
            <person name="Smith T.P."/>
            <person name="Tracey A."/>
            <person name="Wood J.M.D."/>
            <person name="Zagrodzka Z.B."/>
            <person name="Johannesson K."/>
            <person name="Butlin R.K."/>
            <person name="Leder E.H."/>
        </authorList>
    </citation>
    <scope>NUCLEOTIDE SEQUENCE [LARGE SCALE GENOMIC DNA]</scope>
    <source>
        <strain evidence="4">Snail1</strain>
        <tissue evidence="4">Muscle</tissue>
    </source>
</reference>
<dbReference type="InterPro" id="IPR003034">
    <property type="entry name" value="SAP_dom"/>
</dbReference>
<gene>
    <name evidence="4" type="ORF">V1264_016523</name>
</gene>
<dbReference type="Pfam" id="PF02037">
    <property type="entry name" value="SAP"/>
    <property type="match status" value="1"/>
</dbReference>
<dbReference type="InterPro" id="IPR007527">
    <property type="entry name" value="Znf_SWIM"/>
</dbReference>
<organism evidence="4 5">
    <name type="scientific">Littorina saxatilis</name>
    <dbReference type="NCBI Taxonomy" id="31220"/>
    <lineage>
        <taxon>Eukaryota</taxon>
        <taxon>Metazoa</taxon>
        <taxon>Spiralia</taxon>
        <taxon>Lophotrochozoa</taxon>
        <taxon>Mollusca</taxon>
        <taxon>Gastropoda</taxon>
        <taxon>Caenogastropoda</taxon>
        <taxon>Littorinimorpha</taxon>
        <taxon>Littorinoidea</taxon>
        <taxon>Littorinidae</taxon>
        <taxon>Littorina</taxon>
    </lineage>
</organism>
<keyword evidence="1" id="KW-0863">Zinc-finger</keyword>
<dbReference type="PANTHER" id="PTHR47526:SF3">
    <property type="entry name" value="PHD-TYPE DOMAIN-CONTAINING PROTEIN"/>
    <property type="match status" value="1"/>
</dbReference>
<proteinExistence type="predicted"/>
<name>A0AAN9BPG6_9CAEN</name>
<dbReference type="Proteomes" id="UP001374579">
    <property type="component" value="Unassembled WGS sequence"/>
</dbReference>
<keyword evidence="5" id="KW-1185">Reference proteome</keyword>
<dbReference type="Gene3D" id="1.10.720.30">
    <property type="entry name" value="SAP domain"/>
    <property type="match status" value="1"/>
</dbReference>
<feature type="domain" description="SAP" evidence="2">
    <location>
        <begin position="7"/>
        <end position="41"/>
    </location>
</feature>
<dbReference type="EMBL" id="JBAMIC010000004">
    <property type="protein sequence ID" value="KAK7108861.1"/>
    <property type="molecule type" value="Genomic_DNA"/>
</dbReference>
<dbReference type="PROSITE" id="PS50966">
    <property type="entry name" value="ZF_SWIM"/>
    <property type="match status" value="1"/>
</dbReference>
<keyword evidence="1" id="KW-0862">Zinc</keyword>
<dbReference type="GO" id="GO:0008270">
    <property type="term" value="F:zinc ion binding"/>
    <property type="evidence" value="ECO:0007669"/>
    <property type="project" value="UniProtKB-KW"/>
</dbReference>
<evidence type="ECO:0000256" key="1">
    <source>
        <dbReference type="PROSITE-ProRule" id="PRU00325"/>
    </source>
</evidence>
<dbReference type="SMART" id="SM00513">
    <property type="entry name" value="SAP"/>
    <property type="match status" value="1"/>
</dbReference>
<dbReference type="PANTHER" id="PTHR47526">
    <property type="entry name" value="ATP-DEPENDENT DNA HELICASE"/>
    <property type="match status" value="1"/>
</dbReference>
<evidence type="ECO:0000259" key="3">
    <source>
        <dbReference type="PROSITE" id="PS50966"/>
    </source>
</evidence>
<protein>
    <recommendedName>
        <fullName evidence="6">SAP domain-containing protein</fullName>
    </recommendedName>
</protein>
<accession>A0AAN9BPG6</accession>
<keyword evidence="1" id="KW-0479">Metal-binding</keyword>
<evidence type="ECO:0000313" key="4">
    <source>
        <dbReference type="EMBL" id="KAK7108861.1"/>
    </source>
</evidence>
<sequence length="238" mass="27060">MTSNQDFRSWKVPELKKFLTERGINVSGRKEDLIARAKGCEALEINVVRDTENENENSRVLLRQYEQLITPDGYKMPDPSKLDNWRNIFECPDVTDRQLCEYLVLSRHRTEDKRQMGATRQLKASALFKEGHVFSPHHHPIAEDCSHCFVSARVMPSLPGKDQRTTPDHFTWISISKSDGVIHSADCSCTAGEGGSCNHIAAVLYMLADLTERRQQGLLSCTSQTCSWLQPRQRNLSP</sequence>
<comment type="caution">
    <text evidence="4">The sequence shown here is derived from an EMBL/GenBank/DDBJ whole genome shotgun (WGS) entry which is preliminary data.</text>
</comment>
<evidence type="ECO:0008006" key="6">
    <source>
        <dbReference type="Google" id="ProtNLM"/>
    </source>
</evidence>
<dbReference type="PROSITE" id="PS50800">
    <property type="entry name" value="SAP"/>
    <property type="match status" value="1"/>
</dbReference>
<dbReference type="SUPFAM" id="SSF68906">
    <property type="entry name" value="SAP domain"/>
    <property type="match status" value="1"/>
</dbReference>
<evidence type="ECO:0000313" key="5">
    <source>
        <dbReference type="Proteomes" id="UP001374579"/>
    </source>
</evidence>
<feature type="domain" description="SWIM-type" evidence="3">
    <location>
        <begin position="171"/>
        <end position="208"/>
    </location>
</feature>
<dbReference type="AlphaFoldDB" id="A0AAN9BPG6"/>
<evidence type="ECO:0000259" key="2">
    <source>
        <dbReference type="PROSITE" id="PS50800"/>
    </source>
</evidence>